<evidence type="ECO:0000256" key="1">
    <source>
        <dbReference type="ARBA" id="ARBA00023015"/>
    </source>
</evidence>
<dbReference type="SUPFAM" id="SSF46894">
    <property type="entry name" value="C-terminal effector domain of the bipartite response regulators"/>
    <property type="match status" value="1"/>
</dbReference>
<dbReference type="PANTHER" id="PTHR44688:SF16">
    <property type="entry name" value="DNA-BINDING TRANSCRIPTIONAL ACTIVATOR DEVR_DOSR"/>
    <property type="match status" value="1"/>
</dbReference>
<dbReference type="InterPro" id="IPR016032">
    <property type="entry name" value="Sig_transdc_resp-reg_C-effctor"/>
</dbReference>
<feature type="domain" description="HTH luxR-type" evidence="4">
    <location>
        <begin position="128"/>
        <end position="193"/>
    </location>
</feature>
<dbReference type="SMART" id="SM00421">
    <property type="entry name" value="HTH_LUXR"/>
    <property type="match status" value="1"/>
</dbReference>
<dbReference type="PROSITE" id="PS00622">
    <property type="entry name" value="HTH_LUXR_1"/>
    <property type="match status" value="1"/>
</dbReference>
<accession>A0ABN1MLE9</accession>
<dbReference type="PANTHER" id="PTHR44688">
    <property type="entry name" value="DNA-BINDING TRANSCRIPTIONAL ACTIVATOR DEVR_DOSR"/>
    <property type="match status" value="1"/>
</dbReference>
<keyword evidence="3" id="KW-0804">Transcription</keyword>
<dbReference type="PROSITE" id="PS50043">
    <property type="entry name" value="HTH_LUXR_2"/>
    <property type="match status" value="1"/>
</dbReference>
<evidence type="ECO:0000313" key="5">
    <source>
        <dbReference type="EMBL" id="GAA0874103.1"/>
    </source>
</evidence>
<dbReference type="InterPro" id="IPR000792">
    <property type="entry name" value="Tscrpt_reg_LuxR_C"/>
</dbReference>
<evidence type="ECO:0000313" key="6">
    <source>
        <dbReference type="Proteomes" id="UP001501126"/>
    </source>
</evidence>
<dbReference type="Gene3D" id="1.10.10.10">
    <property type="entry name" value="Winged helix-like DNA-binding domain superfamily/Winged helix DNA-binding domain"/>
    <property type="match status" value="1"/>
</dbReference>
<keyword evidence="1" id="KW-0805">Transcription regulation</keyword>
<dbReference type="Proteomes" id="UP001501126">
    <property type="component" value="Unassembled WGS sequence"/>
</dbReference>
<protein>
    <recommendedName>
        <fullName evidence="4">HTH luxR-type domain-containing protein</fullName>
    </recommendedName>
</protein>
<dbReference type="CDD" id="cd06170">
    <property type="entry name" value="LuxR_C_like"/>
    <property type="match status" value="1"/>
</dbReference>
<evidence type="ECO:0000256" key="3">
    <source>
        <dbReference type="ARBA" id="ARBA00023163"/>
    </source>
</evidence>
<keyword evidence="2" id="KW-0238">DNA-binding</keyword>
<dbReference type="Pfam" id="PF00196">
    <property type="entry name" value="GerE"/>
    <property type="match status" value="1"/>
</dbReference>
<comment type="caution">
    <text evidence="5">The sequence shown here is derived from an EMBL/GenBank/DDBJ whole genome shotgun (WGS) entry which is preliminary data.</text>
</comment>
<dbReference type="EMBL" id="BAAAFH010000003">
    <property type="protein sequence ID" value="GAA0874103.1"/>
    <property type="molecule type" value="Genomic_DNA"/>
</dbReference>
<dbReference type="RefSeq" id="WP_343784813.1">
    <property type="nucleotide sequence ID" value="NZ_BAAAFH010000003.1"/>
</dbReference>
<sequence length="194" mass="21662">MNIGICVEDIVIAGGIKLLLDTNPLADKYPGIPQISSHLLTSEKADYDFVICCEKSADHQCVSIDRKKLVLLLGDESVEQIPQRVKENFGAILLKKELQSNLIVAVYNLWEENRYFSPGITVSLIANTNAISAVLSEREYQIARLINKGCKSSEIAEKLFLSITTVATHRKNIFKKLDVHSAEQLRGLFEKEGM</sequence>
<dbReference type="InterPro" id="IPR036388">
    <property type="entry name" value="WH-like_DNA-bd_sf"/>
</dbReference>
<keyword evidence="6" id="KW-1185">Reference proteome</keyword>
<evidence type="ECO:0000259" key="4">
    <source>
        <dbReference type="PROSITE" id="PS50043"/>
    </source>
</evidence>
<reference evidence="5 6" key="1">
    <citation type="journal article" date="2019" name="Int. J. Syst. Evol. Microbiol.">
        <title>The Global Catalogue of Microorganisms (GCM) 10K type strain sequencing project: providing services to taxonomists for standard genome sequencing and annotation.</title>
        <authorList>
            <consortium name="The Broad Institute Genomics Platform"/>
            <consortium name="The Broad Institute Genome Sequencing Center for Infectious Disease"/>
            <person name="Wu L."/>
            <person name="Ma J."/>
        </authorList>
    </citation>
    <scope>NUCLEOTIDE SEQUENCE [LARGE SCALE GENOMIC DNA]</scope>
    <source>
        <strain evidence="5 6">JCM 16083</strain>
    </source>
</reference>
<dbReference type="PRINTS" id="PR00038">
    <property type="entry name" value="HTHLUXR"/>
</dbReference>
<evidence type="ECO:0000256" key="2">
    <source>
        <dbReference type="ARBA" id="ARBA00023125"/>
    </source>
</evidence>
<proteinExistence type="predicted"/>
<name>A0ABN1MLE9_9FLAO</name>
<organism evidence="5 6">
    <name type="scientific">Wandonia haliotis</name>
    <dbReference type="NCBI Taxonomy" id="574963"/>
    <lineage>
        <taxon>Bacteria</taxon>
        <taxon>Pseudomonadati</taxon>
        <taxon>Bacteroidota</taxon>
        <taxon>Flavobacteriia</taxon>
        <taxon>Flavobacteriales</taxon>
        <taxon>Crocinitomicaceae</taxon>
        <taxon>Wandonia</taxon>
    </lineage>
</organism>
<gene>
    <name evidence="5" type="ORF">GCM10009118_05110</name>
</gene>